<evidence type="ECO:0000256" key="2">
    <source>
        <dbReference type="ARBA" id="ARBA00009902"/>
    </source>
</evidence>
<dbReference type="Gene3D" id="2.115.10.20">
    <property type="entry name" value="Glycosyl hydrolase domain, family 43"/>
    <property type="match status" value="1"/>
</dbReference>
<dbReference type="CDD" id="cd08996">
    <property type="entry name" value="GH32_FFase"/>
    <property type="match status" value="1"/>
</dbReference>
<keyword evidence="5 8" id="KW-0378">Hydrolase</keyword>
<dbReference type="InterPro" id="IPR023296">
    <property type="entry name" value="Glyco_hydro_beta-prop_sf"/>
</dbReference>
<sequence length="474" mass="55528">MQIDETKVIKVTNERYRLNYHLSPNSGWMNDPNGFVYFKGYYHIFYQYYPYDSQWGPMHWGHARSHDLIHWEQLPAALVPGDREDEDGCFSGSAIVKDDKLFLIYTGHHYYDKNDPDNFWQNQNLAVSSDGVHFTKYENNPIIATPPKDNTIHFRDPKVWEHDGKYYVVIGSQNEEKLGRILMYVSNDLFEWEFKGTIAESKSSFEEGFMWECPDLFRLNGKDILLFSPQGIKAQKQKYLNLFQTGYFIGDFNYQKANYKHHEFVELDHGHDFYATQTMLAPDGRRIVFGWMDMWEANMPEQADGWAGALTLPRELTLKDDHLYMNPIEETKQLRKTELASEKCTTAKYNLSLPKENGTEILLTSQIQNWKENTITFSINSAEKNKMALTYDKKDQKLTLTRQGQDAKRYAKLKKCSELKLHVFIDRSSVEIFINDGEAVFTERLYSEKNYEVAVEAKQTIDMNIDSYLLSRSE</sequence>
<comment type="function">
    <text evidence="9">Enables the bacterium to metabolize sucrose as a sole carbon source.</text>
</comment>
<comment type="caution">
    <text evidence="12">The sequence shown here is derived from an EMBL/GenBank/DDBJ whole genome shotgun (WGS) entry which is preliminary data.</text>
</comment>
<evidence type="ECO:0000256" key="9">
    <source>
        <dbReference type="RuleBase" id="RU365015"/>
    </source>
</evidence>
<protein>
    <recommendedName>
        <fullName evidence="4 8">Sucrose-6-phosphate hydrolase</fullName>
        <ecNumber evidence="3 8">3.2.1.26</ecNumber>
    </recommendedName>
    <alternativeName>
        <fullName evidence="7 9">Invertase</fullName>
    </alternativeName>
</protein>
<proteinExistence type="inferred from homology"/>
<organism evidence="12 13">
    <name type="scientific">Weissella paramesenteroides</name>
    <name type="common">Leuconostoc paramesenteroides</name>
    <dbReference type="NCBI Taxonomy" id="1249"/>
    <lineage>
        <taxon>Bacteria</taxon>
        <taxon>Bacillati</taxon>
        <taxon>Bacillota</taxon>
        <taxon>Bacilli</taxon>
        <taxon>Lactobacillales</taxon>
        <taxon>Lactobacillaceae</taxon>
        <taxon>Weissella</taxon>
    </lineage>
</organism>
<reference evidence="12 13" key="1">
    <citation type="submission" date="2020-03" db="EMBL/GenBank/DDBJ databases">
        <title>Comparative genomics of Weissella paramesenteroides.</title>
        <authorList>
            <person name="Kant R."/>
            <person name="Takala T."/>
            <person name="Saris P."/>
        </authorList>
    </citation>
    <scope>NUCLEOTIDE SEQUENCE [LARGE SCALE GENOMIC DNA]</scope>
    <source>
        <strain evidence="12 13">SJ27-4</strain>
    </source>
</reference>
<dbReference type="AlphaFoldDB" id="A0ABD4XKX8"/>
<dbReference type="GO" id="GO:0004564">
    <property type="term" value="F:beta-fructofuranosidase activity"/>
    <property type="evidence" value="ECO:0007669"/>
    <property type="project" value="UniProtKB-EC"/>
</dbReference>
<comment type="similarity">
    <text evidence="2 8">Belongs to the glycosyl hydrolase 32 family.</text>
</comment>
<dbReference type="GO" id="GO:0005737">
    <property type="term" value="C:cytoplasm"/>
    <property type="evidence" value="ECO:0007669"/>
    <property type="project" value="UniProtKB-SubCell"/>
</dbReference>
<dbReference type="PROSITE" id="PS00609">
    <property type="entry name" value="GLYCOSYL_HYDROL_F32"/>
    <property type="match status" value="1"/>
</dbReference>
<feature type="domain" description="Glycosyl hydrolase family 32 N-terminal" evidence="10">
    <location>
        <begin position="21"/>
        <end position="327"/>
    </location>
</feature>
<dbReference type="InterPro" id="IPR018053">
    <property type="entry name" value="Glyco_hydro_32_AS"/>
</dbReference>
<dbReference type="Proteomes" id="UP001215461">
    <property type="component" value="Unassembled WGS sequence"/>
</dbReference>
<comment type="catalytic activity">
    <reaction evidence="8">
        <text>Hydrolysis of terminal non-reducing beta-D-fructofuranoside residues in beta-D-fructofuranosides.</text>
        <dbReference type="EC" id="3.2.1.26"/>
    </reaction>
</comment>
<comment type="pathway">
    <text evidence="1 9">Glycan biosynthesis; sucrose metabolism.</text>
</comment>
<comment type="subcellular location">
    <subcellularLocation>
        <location evidence="9">Cytoplasm</location>
    </subcellularLocation>
</comment>
<evidence type="ECO:0000256" key="8">
    <source>
        <dbReference type="RuleBase" id="RU362110"/>
    </source>
</evidence>
<evidence type="ECO:0000256" key="7">
    <source>
        <dbReference type="ARBA" id="ARBA00033367"/>
    </source>
</evidence>
<evidence type="ECO:0000313" key="12">
    <source>
        <dbReference type="EMBL" id="MDF8371742.1"/>
    </source>
</evidence>
<dbReference type="RefSeq" id="WP_277362476.1">
    <property type="nucleotide sequence ID" value="NZ_JAANXN010000012.1"/>
</dbReference>
<dbReference type="InterPro" id="IPR013320">
    <property type="entry name" value="ConA-like_dom_sf"/>
</dbReference>
<evidence type="ECO:0000256" key="6">
    <source>
        <dbReference type="ARBA" id="ARBA00023295"/>
    </source>
</evidence>
<dbReference type="NCBIfam" id="TIGR01322">
    <property type="entry name" value="scrB_fam"/>
    <property type="match status" value="1"/>
</dbReference>
<dbReference type="Pfam" id="PF00251">
    <property type="entry name" value="Glyco_hydro_32N"/>
    <property type="match status" value="1"/>
</dbReference>
<dbReference type="InterPro" id="IPR051214">
    <property type="entry name" value="GH32_Enzymes"/>
</dbReference>
<dbReference type="PANTHER" id="PTHR43101:SF1">
    <property type="entry name" value="BETA-FRUCTOSIDASE"/>
    <property type="match status" value="1"/>
</dbReference>
<feature type="domain" description="Glycosyl hydrolase family 32 C-terminal" evidence="11">
    <location>
        <begin position="330"/>
        <end position="458"/>
    </location>
</feature>
<evidence type="ECO:0000259" key="10">
    <source>
        <dbReference type="Pfam" id="PF00251"/>
    </source>
</evidence>
<keyword evidence="9" id="KW-0119">Carbohydrate metabolism</keyword>
<keyword evidence="9" id="KW-0963">Cytoplasm</keyword>
<evidence type="ECO:0000313" key="13">
    <source>
        <dbReference type="Proteomes" id="UP001215461"/>
    </source>
</evidence>
<dbReference type="InterPro" id="IPR013148">
    <property type="entry name" value="Glyco_hydro_32_N"/>
</dbReference>
<evidence type="ECO:0000256" key="5">
    <source>
        <dbReference type="ARBA" id="ARBA00022801"/>
    </source>
</evidence>
<dbReference type="PANTHER" id="PTHR43101">
    <property type="entry name" value="BETA-FRUCTOSIDASE"/>
    <property type="match status" value="1"/>
</dbReference>
<evidence type="ECO:0000256" key="3">
    <source>
        <dbReference type="ARBA" id="ARBA00012758"/>
    </source>
</evidence>
<dbReference type="InterPro" id="IPR006232">
    <property type="entry name" value="Suc6P_hydrolase"/>
</dbReference>
<name>A0ABD4XKX8_WEIPA</name>
<gene>
    <name evidence="12" type="ORF">G9403_08845</name>
</gene>
<dbReference type="SMART" id="SM00640">
    <property type="entry name" value="Glyco_32"/>
    <property type="match status" value="1"/>
</dbReference>
<evidence type="ECO:0000256" key="1">
    <source>
        <dbReference type="ARBA" id="ARBA00004914"/>
    </source>
</evidence>
<dbReference type="SUPFAM" id="SSF75005">
    <property type="entry name" value="Arabinanase/levansucrase/invertase"/>
    <property type="match status" value="1"/>
</dbReference>
<evidence type="ECO:0000259" key="11">
    <source>
        <dbReference type="Pfam" id="PF08244"/>
    </source>
</evidence>
<dbReference type="Pfam" id="PF08244">
    <property type="entry name" value="Glyco_hydro_32C"/>
    <property type="match status" value="1"/>
</dbReference>
<dbReference type="InterPro" id="IPR001362">
    <property type="entry name" value="Glyco_hydro_32"/>
</dbReference>
<dbReference type="SUPFAM" id="SSF49899">
    <property type="entry name" value="Concanavalin A-like lectins/glucanases"/>
    <property type="match status" value="1"/>
</dbReference>
<accession>A0ABD4XKX8</accession>
<evidence type="ECO:0000256" key="4">
    <source>
        <dbReference type="ARBA" id="ARBA00019623"/>
    </source>
</evidence>
<dbReference type="EMBL" id="JAANXN010000012">
    <property type="protein sequence ID" value="MDF8371742.1"/>
    <property type="molecule type" value="Genomic_DNA"/>
</dbReference>
<keyword evidence="6 8" id="KW-0326">Glycosidase</keyword>
<dbReference type="Gene3D" id="2.60.120.560">
    <property type="entry name" value="Exo-inulinase, domain 1"/>
    <property type="match status" value="1"/>
</dbReference>
<dbReference type="InterPro" id="IPR013189">
    <property type="entry name" value="Glyco_hydro_32_C"/>
</dbReference>
<dbReference type="EC" id="3.2.1.26" evidence="3 8"/>